<reference evidence="1" key="1">
    <citation type="submission" date="2023-04" db="EMBL/GenBank/DDBJ databases">
        <title>Candida boidinii NBRC 10035.</title>
        <authorList>
            <person name="Ichikawa N."/>
            <person name="Sato H."/>
            <person name="Tonouchi N."/>
        </authorList>
    </citation>
    <scope>NUCLEOTIDE SEQUENCE</scope>
    <source>
        <strain evidence="1">NBRC 10035</strain>
    </source>
</reference>
<gene>
    <name evidence="1" type="ORF">Cboi02_000284500</name>
</gene>
<dbReference type="Proteomes" id="UP001165120">
    <property type="component" value="Unassembled WGS sequence"/>
</dbReference>
<organism evidence="1 2">
    <name type="scientific">Candida boidinii</name>
    <name type="common">Yeast</name>
    <dbReference type="NCBI Taxonomy" id="5477"/>
    <lineage>
        <taxon>Eukaryota</taxon>
        <taxon>Fungi</taxon>
        <taxon>Dikarya</taxon>
        <taxon>Ascomycota</taxon>
        <taxon>Saccharomycotina</taxon>
        <taxon>Pichiomycetes</taxon>
        <taxon>Pichiales</taxon>
        <taxon>Pichiaceae</taxon>
        <taxon>Ogataea</taxon>
        <taxon>Ogataea/Candida clade</taxon>
    </lineage>
</organism>
<proteinExistence type="predicted"/>
<accession>A0A9W6WG74</accession>
<dbReference type="AlphaFoldDB" id="A0A9W6WG74"/>
<sequence>MSVSADESGSSSSCSGVSATQLIFSSSDVIVDEPSSDSEDSAPFPVSVQRLLEAKAAITVEHALIPYKVSPFADTFSAPGWCPAPSDRTRSYSTASPRLCPATPRCIQNLRGHTEFQFLPLSLVLLRPFVVLARPPLCLFHGEFGRLQAPHLSALSFEAYHAAHAGKIDVTQAN</sequence>
<evidence type="ECO:0000313" key="2">
    <source>
        <dbReference type="Proteomes" id="UP001165120"/>
    </source>
</evidence>
<dbReference type="EMBL" id="BSXN01000902">
    <property type="protein sequence ID" value="GME70465.1"/>
    <property type="molecule type" value="Genomic_DNA"/>
</dbReference>
<evidence type="ECO:0000313" key="1">
    <source>
        <dbReference type="EMBL" id="GME70465.1"/>
    </source>
</evidence>
<name>A0A9W6WG74_CANBO</name>
<protein>
    <submittedName>
        <fullName evidence="1">Unnamed protein product</fullName>
    </submittedName>
</protein>
<comment type="caution">
    <text evidence="1">The sequence shown here is derived from an EMBL/GenBank/DDBJ whole genome shotgun (WGS) entry which is preliminary data.</text>
</comment>
<keyword evidence="2" id="KW-1185">Reference proteome</keyword>